<evidence type="ECO:0000256" key="1">
    <source>
        <dbReference type="SAM" id="MobiDB-lite"/>
    </source>
</evidence>
<organism evidence="2 3">
    <name type="scientific">Blattamonas nauphoetae</name>
    <dbReference type="NCBI Taxonomy" id="2049346"/>
    <lineage>
        <taxon>Eukaryota</taxon>
        <taxon>Metamonada</taxon>
        <taxon>Preaxostyla</taxon>
        <taxon>Oxymonadida</taxon>
        <taxon>Blattamonas</taxon>
    </lineage>
</organism>
<evidence type="ECO:0000313" key="2">
    <source>
        <dbReference type="EMBL" id="KAK2952171.1"/>
    </source>
</evidence>
<sequence length="304" mass="33590">MPAPNGSTRPTLRRCPVCQPRTRAVCDRLLPSVSVPLHIDIDVVFESKLKWPCITRIQLIVNTISQFWFSKTFTPPEPVAGNPLHSHTSMMLTGLSFLNSPHIRSCQTCDAVLDQQKCIPLTQSIKKQFSLTCRIISSRSVVKYQRSIINVHPREIKDGVDRTVNCDALQRVTCSQHSFASRGELASTSPALAGIGAEQRQPARLHTLFPMWVEPHADTSLVEEEIDAYCCSTLLSDTIDSPLLIQPAPSTEPSHIDSKLTRIDNLQRLSSVPTKSSAPHASRSSNLSVRTPPSTRPTATPREA</sequence>
<feature type="compositionally biased region" description="Low complexity" evidence="1">
    <location>
        <begin position="290"/>
        <end position="304"/>
    </location>
</feature>
<comment type="caution">
    <text evidence="2">The sequence shown here is derived from an EMBL/GenBank/DDBJ whole genome shotgun (WGS) entry which is preliminary data.</text>
</comment>
<feature type="region of interest" description="Disordered" evidence="1">
    <location>
        <begin position="267"/>
        <end position="304"/>
    </location>
</feature>
<accession>A0ABQ9XJI7</accession>
<evidence type="ECO:0000313" key="3">
    <source>
        <dbReference type="Proteomes" id="UP001281761"/>
    </source>
</evidence>
<reference evidence="2 3" key="1">
    <citation type="journal article" date="2022" name="bioRxiv">
        <title>Genomics of Preaxostyla Flagellates Illuminates Evolutionary Transitions and the Path Towards Mitochondrial Loss.</title>
        <authorList>
            <person name="Novak L.V.F."/>
            <person name="Treitli S.C."/>
            <person name="Pyrih J."/>
            <person name="Halakuc P."/>
            <person name="Pipaliya S.V."/>
            <person name="Vacek V."/>
            <person name="Brzon O."/>
            <person name="Soukal P."/>
            <person name="Eme L."/>
            <person name="Dacks J.B."/>
            <person name="Karnkowska A."/>
            <person name="Elias M."/>
            <person name="Hampl V."/>
        </authorList>
    </citation>
    <scope>NUCLEOTIDE SEQUENCE [LARGE SCALE GENOMIC DNA]</scope>
    <source>
        <strain evidence="2">NAU3</strain>
        <tissue evidence="2">Gut</tissue>
    </source>
</reference>
<feature type="compositionally biased region" description="Polar residues" evidence="1">
    <location>
        <begin position="267"/>
        <end position="289"/>
    </location>
</feature>
<name>A0ABQ9XJI7_9EUKA</name>
<protein>
    <submittedName>
        <fullName evidence="2">Uncharacterized protein</fullName>
    </submittedName>
</protein>
<gene>
    <name evidence="2" type="ORF">BLNAU_12874</name>
</gene>
<keyword evidence="3" id="KW-1185">Reference proteome</keyword>
<dbReference type="Proteomes" id="UP001281761">
    <property type="component" value="Unassembled WGS sequence"/>
</dbReference>
<proteinExistence type="predicted"/>
<dbReference type="EMBL" id="JARBJD010000107">
    <property type="protein sequence ID" value="KAK2952171.1"/>
    <property type="molecule type" value="Genomic_DNA"/>
</dbReference>